<dbReference type="NCBIfam" id="TIGR01536">
    <property type="entry name" value="asn_synth_AEB"/>
    <property type="match status" value="1"/>
</dbReference>
<evidence type="ECO:0000256" key="4">
    <source>
        <dbReference type="ARBA" id="ARBA00022741"/>
    </source>
</evidence>
<name>A0A829YG32_9GAMM</name>
<dbReference type="InterPro" id="IPR006426">
    <property type="entry name" value="Asn_synth_AEB"/>
</dbReference>
<dbReference type="PIRSF" id="PIRSF001589">
    <property type="entry name" value="Asn_synthetase_glu-h"/>
    <property type="match status" value="1"/>
</dbReference>
<dbReference type="Pfam" id="PF13537">
    <property type="entry name" value="GATase_7"/>
    <property type="match status" value="1"/>
</dbReference>
<dbReference type="GO" id="GO:0006529">
    <property type="term" value="P:asparagine biosynthetic process"/>
    <property type="evidence" value="ECO:0007669"/>
    <property type="project" value="InterPro"/>
</dbReference>
<dbReference type="AlphaFoldDB" id="A0A829YG32"/>
<dbReference type="Gene3D" id="3.40.50.620">
    <property type="entry name" value="HUPs"/>
    <property type="match status" value="2"/>
</dbReference>
<evidence type="ECO:0000256" key="9">
    <source>
        <dbReference type="PIRSR" id="PIRSR001589-3"/>
    </source>
</evidence>
<sequence>MIQALHHRGPDGYGVLVDGPVGLAHARLSIIDLSSDGDQPMGNEDGSIQIVFNGEIFNYLELRAELLKAGHRFKSHSDTETIVHAYEEYGERFLDKLNGQFAFVLWDRPRRRVVLARDRVGIRPLYLARDGRRLLFASEIKSFVAADFPLRLNPRGLGQTFTFWSTVGEETSFEGVRALPAGHVMVIENGAERVSRYWDWQAAPKGAPAPVSYEAAATHVRELLIDSVRLQLRADVPVGAYLSGGLDSSAIVSLIKNYTDTPLRTFSVAFEDAEFDESSYQQAMVDYAGTDHTTIRCTRQDIGREFPRLVEHAETPVLRTAPVPLMLLSGLVRQSGYKVVLTGEGADEIFGGYDLFKEAKVRRFWARQPESRARAALLTRLYPYLKHSPVGNAAFAGNFYGQGLSEVNDPFYAHLPRWNTTRRLWNFLAPDVRASLQDWDPHADLRALLPDDFGNWNELGRDQYIEVQTLLSGYLLSSQGDRVAMANSIEGRFPFLDHRVIEYLNSLPARYKLRGLYEKAILRRAVHGLLPDAVLNRVKQPYRAPDSMSFFAGGKPLDYVAELLSPERVAASGYFDPQAVARLLEKCRQGRAIGFADNMAFVGILSTMLLDDKFVRSRRSGASTVPQTFPTTA</sequence>
<dbReference type="GO" id="GO:0005524">
    <property type="term" value="F:ATP binding"/>
    <property type="evidence" value="ECO:0007669"/>
    <property type="project" value="UniProtKB-KW"/>
</dbReference>
<evidence type="ECO:0000256" key="2">
    <source>
        <dbReference type="ARBA" id="ARBA00005752"/>
    </source>
</evidence>
<evidence type="ECO:0000259" key="10">
    <source>
        <dbReference type="PROSITE" id="PS51278"/>
    </source>
</evidence>
<feature type="site" description="Important for beta-aspartyl-AMP intermediate formation" evidence="9">
    <location>
        <position position="344"/>
    </location>
</feature>
<feature type="domain" description="Glutamine amidotransferase type-2" evidence="10">
    <location>
        <begin position="1"/>
        <end position="190"/>
    </location>
</feature>
<evidence type="ECO:0000256" key="5">
    <source>
        <dbReference type="ARBA" id="ARBA00022840"/>
    </source>
</evidence>
<dbReference type="SUPFAM" id="SSF52402">
    <property type="entry name" value="Adenine nucleotide alpha hydrolases-like"/>
    <property type="match status" value="1"/>
</dbReference>
<feature type="binding site" evidence="8">
    <location>
        <position position="268"/>
    </location>
    <ligand>
        <name>ATP</name>
        <dbReference type="ChEBI" id="CHEBI:30616"/>
    </ligand>
</feature>
<dbReference type="InterPro" id="IPR051786">
    <property type="entry name" value="ASN_synthetase/amidase"/>
</dbReference>
<dbReference type="InterPro" id="IPR001962">
    <property type="entry name" value="Asn_synthase"/>
</dbReference>
<dbReference type="PROSITE" id="PS51278">
    <property type="entry name" value="GATASE_TYPE_2"/>
    <property type="match status" value="1"/>
</dbReference>
<dbReference type="GO" id="GO:0005829">
    <property type="term" value="C:cytosol"/>
    <property type="evidence" value="ECO:0007669"/>
    <property type="project" value="TreeGrafter"/>
</dbReference>
<dbReference type="InterPro" id="IPR029055">
    <property type="entry name" value="Ntn_hydrolases_N"/>
</dbReference>
<comment type="catalytic activity">
    <reaction evidence="7">
        <text>L-aspartate + L-glutamine + ATP + H2O = L-asparagine + L-glutamate + AMP + diphosphate + H(+)</text>
        <dbReference type="Rhea" id="RHEA:12228"/>
        <dbReference type="ChEBI" id="CHEBI:15377"/>
        <dbReference type="ChEBI" id="CHEBI:15378"/>
        <dbReference type="ChEBI" id="CHEBI:29985"/>
        <dbReference type="ChEBI" id="CHEBI:29991"/>
        <dbReference type="ChEBI" id="CHEBI:30616"/>
        <dbReference type="ChEBI" id="CHEBI:33019"/>
        <dbReference type="ChEBI" id="CHEBI:58048"/>
        <dbReference type="ChEBI" id="CHEBI:58359"/>
        <dbReference type="ChEBI" id="CHEBI:456215"/>
        <dbReference type="EC" id="6.3.5.4"/>
    </reaction>
</comment>
<comment type="pathway">
    <text evidence="1">Amino-acid biosynthesis; L-asparagine biosynthesis; L-asparagine from L-aspartate (L-Gln route): step 1/1.</text>
</comment>
<dbReference type="PANTHER" id="PTHR43284">
    <property type="entry name" value="ASPARAGINE SYNTHETASE (GLUTAMINE-HYDROLYZING)"/>
    <property type="match status" value="1"/>
</dbReference>
<accession>A0A829YG32</accession>
<evidence type="ECO:0000313" key="11">
    <source>
        <dbReference type="EMBL" id="GFE82180.1"/>
    </source>
</evidence>
<dbReference type="InterPro" id="IPR033738">
    <property type="entry name" value="AsnB_N"/>
</dbReference>
<dbReference type="Gene3D" id="3.60.20.10">
    <property type="entry name" value="Glutamine Phosphoribosylpyrophosphate, subunit 1, domain 1"/>
    <property type="match status" value="1"/>
</dbReference>
<dbReference type="InterPro" id="IPR017932">
    <property type="entry name" value="GATase_2_dom"/>
</dbReference>
<evidence type="ECO:0000313" key="12">
    <source>
        <dbReference type="Proteomes" id="UP000445000"/>
    </source>
</evidence>
<proteinExistence type="inferred from homology"/>
<dbReference type="CDD" id="cd00712">
    <property type="entry name" value="AsnB"/>
    <property type="match status" value="1"/>
</dbReference>
<dbReference type="CDD" id="cd01991">
    <property type="entry name" value="Asn_synthase_B_C"/>
    <property type="match status" value="1"/>
</dbReference>
<feature type="binding site" evidence="8">
    <location>
        <position position="78"/>
    </location>
    <ligand>
        <name>L-glutamine</name>
        <dbReference type="ChEBI" id="CHEBI:58359"/>
    </ligand>
</feature>
<dbReference type="PANTHER" id="PTHR43284:SF1">
    <property type="entry name" value="ASPARAGINE SYNTHETASE"/>
    <property type="match status" value="1"/>
</dbReference>
<evidence type="ECO:0000256" key="8">
    <source>
        <dbReference type="PIRSR" id="PIRSR001589-2"/>
    </source>
</evidence>
<dbReference type="EMBL" id="BLJN01000004">
    <property type="protein sequence ID" value="GFE82180.1"/>
    <property type="molecule type" value="Genomic_DNA"/>
</dbReference>
<comment type="caution">
    <text evidence="11">The sequence shown here is derived from an EMBL/GenBank/DDBJ whole genome shotgun (WGS) entry which is preliminary data.</text>
</comment>
<dbReference type="InterPro" id="IPR014729">
    <property type="entry name" value="Rossmann-like_a/b/a_fold"/>
</dbReference>
<organism evidence="11 12">
    <name type="scientific">Steroidobacter agaridevorans</name>
    <dbReference type="NCBI Taxonomy" id="2695856"/>
    <lineage>
        <taxon>Bacteria</taxon>
        <taxon>Pseudomonadati</taxon>
        <taxon>Pseudomonadota</taxon>
        <taxon>Gammaproteobacteria</taxon>
        <taxon>Steroidobacterales</taxon>
        <taxon>Steroidobacteraceae</taxon>
        <taxon>Steroidobacter</taxon>
    </lineage>
</organism>
<evidence type="ECO:0000256" key="6">
    <source>
        <dbReference type="ARBA" id="ARBA00022962"/>
    </source>
</evidence>
<gene>
    <name evidence="11" type="ORF">GCM10011487_41800</name>
</gene>
<evidence type="ECO:0000256" key="3">
    <source>
        <dbReference type="ARBA" id="ARBA00012737"/>
    </source>
</evidence>
<keyword evidence="4 8" id="KW-0547">Nucleotide-binding</keyword>
<comment type="similarity">
    <text evidence="2">Belongs to the asparagine synthetase family.</text>
</comment>
<keyword evidence="12" id="KW-1185">Reference proteome</keyword>
<keyword evidence="6" id="KW-0315">Glutamine amidotransferase</keyword>
<reference evidence="12" key="1">
    <citation type="submission" date="2020-01" db="EMBL/GenBank/DDBJ databases">
        <title>'Steroidobacter agaridevorans' sp. nov., agar-degrading bacteria isolated from rhizosphere soils.</title>
        <authorList>
            <person name="Ikenaga M."/>
            <person name="Kataoka M."/>
            <person name="Murouchi A."/>
            <person name="Katsuragi S."/>
            <person name="Sakai M."/>
        </authorList>
    </citation>
    <scope>NUCLEOTIDE SEQUENCE [LARGE SCALE GENOMIC DNA]</scope>
    <source>
        <strain evidence="12">YU21-B</strain>
    </source>
</reference>
<evidence type="ECO:0000256" key="1">
    <source>
        <dbReference type="ARBA" id="ARBA00005187"/>
    </source>
</evidence>
<dbReference type="SUPFAM" id="SSF56235">
    <property type="entry name" value="N-terminal nucleophile aminohydrolases (Ntn hydrolases)"/>
    <property type="match status" value="1"/>
</dbReference>
<dbReference type="GO" id="GO:0004066">
    <property type="term" value="F:asparagine synthase (glutamine-hydrolyzing) activity"/>
    <property type="evidence" value="ECO:0007669"/>
    <property type="project" value="UniProtKB-EC"/>
</dbReference>
<dbReference type="Proteomes" id="UP000445000">
    <property type="component" value="Unassembled WGS sequence"/>
</dbReference>
<dbReference type="Pfam" id="PF00733">
    <property type="entry name" value="Asn_synthase"/>
    <property type="match status" value="1"/>
</dbReference>
<evidence type="ECO:0000256" key="7">
    <source>
        <dbReference type="ARBA" id="ARBA00048741"/>
    </source>
</evidence>
<keyword evidence="5 8" id="KW-0067">ATP-binding</keyword>
<protein>
    <recommendedName>
        <fullName evidence="3">asparagine synthase (glutamine-hydrolyzing)</fullName>
        <ecNumber evidence="3">6.3.5.4</ecNumber>
    </recommendedName>
</protein>
<dbReference type="EC" id="6.3.5.4" evidence="3"/>